<evidence type="ECO:0000256" key="4">
    <source>
        <dbReference type="SAM" id="MobiDB-lite"/>
    </source>
</evidence>
<dbReference type="InterPro" id="IPR000719">
    <property type="entry name" value="Prot_kinase_dom"/>
</dbReference>
<evidence type="ECO:0000256" key="1">
    <source>
        <dbReference type="ARBA" id="ARBA00008171"/>
    </source>
</evidence>
<dbReference type="Proteomes" id="UP001213000">
    <property type="component" value="Unassembled WGS sequence"/>
</dbReference>
<evidence type="ECO:0000259" key="5">
    <source>
        <dbReference type="PROSITE" id="PS50011"/>
    </source>
</evidence>
<feature type="compositionally biased region" description="Polar residues" evidence="4">
    <location>
        <begin position="21"/>
        <end position="37"/>
    </location>
</feature>
<dbReference type="Pfam" id="PF25586">
    <property type="entry name" value="zf-CCCH_PAN3"/>
    <property type="match status" value="1"/>
</dbReference>
<dbReference type="AlphaFoldDB" id="A0AAD5VG15"/>
<gene>
    <name evidence="7" type="ORF">NP233_g12919</name>
</gene>
<dbReference type="GO" id="GO:0005524">
    <property type="term" value="F:ATP binding"/>
    <property type="evidence" value="ECO:0007669"/>
    <property type="project" value="InterPro"/>
</dbReference>
<dbReference type="SMART" id="SM00220">
    <property type="entry name" value="S_TKc"/>
    <property type="match status" value="1"/>
</dbReference>
<dbReference type="PANTHER" id="PTHR44329">
    <property type="entry name" value="SERINE/THREONINE-PROTEIN KINASE TNNI3K-RELATED"/>
    <property type="match status" value="1"/>
</dbReference>
<feature type="zinc finger region" description="C3H1-type" evidence="3">
    <location>
        <begin position="107"/>
        <end position="136"/>
    </location>
</feature>
<dbReference type="Gene3D" id="3.40.50.300">
    <property type="entry name" value="P-loop containing nucleotide triphosphate hydrolases"/>
    <property type="match status" value="1"/>
</dbReference>
<accession>A0AAD5VG15</accession>
<dbReference type="InterPro" id="IPR011009">
    <property type="entry name" value="Kinase-like_dom_sf"/>
</dbReference>
<dbReference type="PROSITE" id="PS50011">
    <property type="entry name" value="PROTEIN_KINASE_DOM"/>
    <property type="match status" value="1"/>
</dbReference>
<reference evidence="7" key="1">
    <citation type="submission" date="2022-07" db="EMBL/GenBank/DDBJ databases">
        <title>Genome Sequence of Leucocoprinus birnbaumii.</title>
        <authorList>
            <person name="Buettner E."/>
        </authorList>
    </citation>
    <scope>NUCLEOTIDE SEQUENCE</scope>
    <source>
        <strain evidence="7">VT141</strain>
    </source>
</reference>
<dbReference type="PROSITE" id="PS50103">
    <property type="entry name" value="ZF_C3H1"/>
    <property type="match status" value="1"/>
</dbReference>
<dbReference type="EMBL" id="JANIEX010002076">
    <property type="protein sequence ID" value="KAJ3552274.1"/>
    <property type="molecule type" value="Genomic_DNA"/>
</dbReference>
<dbReference type="InterPro" id="IPR000571">
    <property type="entry name" value="Znf_CCCH"/>
</dbReference>
<dbReference type="InterPro" id="IPR051681">
    <property type="entry name" value="Ser/Thr_Kinases-Pseudokinases"/>
</dbReference>
<comment type="caution">
    <text evidence="7">The sequence shown here is derived from an EMBL/GenBank/DDBJ whole genome shotgun (WGS) entry which is preliminary data.</text>
</comment>
<organism evidence="7 8">
    <name type="scientific">Leucocoprinus birnbaumii</name>
    <dbReference type="NCBI Taxonomy" id="56174"/>
    <lineage>
        <taxon>Eukaryota</taxon>
        <taxon>Fungi</taxon>
        <taxon>Dikarya</taxon>
        <taxon>Basidiomycota</taxon>
        <taxon>Agaricomycotina</taxon>
        <taxon>Agaricomycetes</taxon>
        <taxon>Agaricomycetidae</taxon>
        <taxon>Agaricales</taxon>
        <taxon>Agaricineae</taxon>
        <taxon>Agaricaceae</taxon>
        <taxon>Leucocoprinus</taxon>
    </lineage>
</organism>
<feature type="domain" description="Protein kinase" evidence="5">
    <location>
        <begin position="199"/>
        <end position="538"/>
    </location>
</feature>
<feature type="domain" description="C3H1-type" evidence="6">
    <location>
        <begin position="107"/>
        <end position="136"/>
    </location>
</feature>
<dbReference type="InterPro" id="IPR027417">
    <property type="entry name" value="P-loop_NTPase"/>
</dbReference>
<dbReference type="InterPro" id="IPR008271">
    <property type="entry name" value="Ser/Thr_kinase_AS"/>
</dbReference>
<dbReference type="Pfam" id="PF24883">
    <property type="entry name" value="NPHP3_N"/>
    <property type="match status" value="1"/>
</dbReference>
<comment type="similarity">
    <text evidence="1">Belongs to the protein kinase superfamily. TKL Ser/Thr protein kinase family. ROCO subfamily.</text>
</comment>
<evidence type="ECO:0000259" key="6">
    <source>
        <dbReference type="PROSITE" id="PS50103"/>
    </source>
</evidence>
<evidence type="ECO:0000256" key="2">
    <source>
        <dbReference type="ARBA" id="ARBA00022737"/>
    </source>
</evidence>
<dbReference type="InterPro" id="IPR001245">
    <property type="entry name" value="Ser-Thr/Tyr_kinase_cat_dom"/>
</dbReference>
<dbReference type="Gene3D" id="6.10.250.3160">
    <property type="match status" value="1"/>
</dbReference>
<keyword evidence="3" id="KW-0479">Metal-binding</keyword>
<keyword evidence="2" id="KW-0677">Repeat</keyword>
<keyword evidence="3" id="KW-0863">Zinc-finger</keyword>
<evidence type="ECO:0000313" key="8">
    <source>
        <dbReference type="Proteomes" id="UP001213000"/>
    </source>
</evidence>
<name>A0AAD5VG15_9AGAR</name>
<dbReference type="Gene3D" id="1.10.510.10">
    <property type="entry name" value="Transferase(Phosphotransferase) domain 1"/>
    <property type="match status" value="1"/>
</dbReference>
<keyword evidence="8" id="KW-1185">Reference proteome</keyword>
<dbReference type="SUPFAM" id="SSF52540">
    <property type="entry name" value="P-loop containing nucleoside triphosphate hydrolases"/>
    <property type="match status" value="2"/>
</dbReference>
<dbReference type="Pfam" id="PF07714">
    <property type="entry name" value="PK_Tyr_Ser-Thr"/>
    <property type="match status" value="1"/>
</dbReference>
<dbReference type="SUPFAM" id="SSF56112">
    <property type="entry name" value="Protein kinase-like (PK-like)"/>
    <property type="match status" value="1"/>
</dbReference>
<dbReference type="GO" id="GO:0008270">
    <property type="term" value="F:zinc ion binding"/>
    <property type="evidence" value="ECO:0007669"/>
    <property type="project" value="UniProtKB-KW"/>
</dbReference>
<evidence type="ECO:0000313" key="7">
    <source>
        <dbReference type="EMBL" id="KAJ3552274.1"/>
    </source>
</evidence>
<dbReference type="PROSITE" id="PS00108">
    <property type="entry name" value="PROTEIN_KINASE_ST"/>
    <property type="match status" value="1"/>
</dbReference>
<sequence length="1044" mass="115695">MKPRSFSAASVHAPVFVPKAKSSTSSPMLGSLETPNASPGPDHQPSDASMGDGLDSRGSLNGTTTGLAFTRSADAILELHRGGDLSVQASLSRKKNTRRKTGTIAARDEQPLCKNIVTHGRCIFQNRGCRFYHPPTRTVTEPLSRSSSLASAIHAPIFVPKSASVENSPSQPWLDYTEDSQESSFANWDSGSSSILSVQDSEMSFGESDMDEFRDFQDHAREEVKHSMKILELFYRILLRKASRNALQTLQGAEAQVIIDYLYSVLLWPELQVPSLRKHALISLYRLCKASLLYPHCYILNDSFESCSHEGGGAFSDIWKGTLGHKEFCLKVVRMHQKSDTDNLLKICLVSPWMRNGNVVEYLKQHADVSRAPFISDVAAGLDYLHSQDIVHGDLKGVNILVNDLEKGCITDFGLSIVRTDKTFAYTLASSNPNGFSIRWAAPELLEPDDGAQVTLASDVWAFGCVSYEIMTGLLPFYDLSEVQTMHALTKGKVPARPSTSIHTNDVENAIWALVYQCCQVNPHQRLSASQVLSELRLAGLTGDSTDSFGSQVDAMQERQLFWEAMRRSEDSQVDLRLVEHIFSNLDQDSGGSRCYSTVESLRLLKWTAYTFSADGREIALSGRWQGKRDLLPLSLTMSILPNARNLHISKSHFINVVNPEHTDRSGLNKLLKHSIMVASHDSSARWLPPQCHLGTREDYIAALTEWGSKPEVNLLETIIWVNGPAGVGKSAIAQSVADALGELLGCSFFFSRPNGRDDPNTFFTTLSYQLAVRFPDSGYSEIVNETIRRDPSIVEKAIPDQFRHLFVIPLQKLRIDEKLLSPKVIIVDGLDECRSEGAHLTIISTIIKSVRAMSTPFTWLTLSRLEPHIVAAFSSSLAIPVTRHMELTISPSLNPQIRLFFTEKLTEIWTNKAIASSWPAAEDITALVNFSAGLFAHSHALVLFIDDPDSEGPQHQLCAVLSLADEIKQAGEKHPLAALDFFYDVLVLKQIPEAKRTSIRIMLLVYRMGLMISNQDVGVDTKIVANVLGKQDDQPLSLQVYLV</sequence>
<dbReference type="GO" id="GO:0004674">
    <property type="term" value="F:protein serine/threonine kinase activity"/>
    <property type="evidence" value="ECO:0007669"/>
    <property type="project" value="TreeGrafter"/>
</dbReference>
<dbReference type="PANTHER" id="PTHR44329:SF214">
    <property type="entry name" value="PROTEIN KINASE DOMAIN-CONTAINING PROTEIN"/>
    <property type="match status" value="1"/>
</dbReference>
<dbReference type="InterPro" id="IPR056884">
    <property type="entry name" value="NPHP3-like_N"/>
</dbReference>
<proteinExistence type="inferred from homology"/>
<protein>
    <submittedName>
        <fullName evidence="7">Uncharacterized protein</fullName>
    </submittedName>
</protein>
<evidence type="ECO:0000256" key="3">
    <source>
        <dbReference type="PROSITE-ProRule" id="PRU00723"/>
    </source>
</evidence>
<keyword evidence="3" id="KW-0862">Zinc</keyword>
<feature type="region of interest" description="Disordered" evidence="4">
    <location>
        <begin position="1"/>
        <end position="62"/>
    </location>
</feature>